<dbReference type="EMBL" id="JASCZI010060720">
    <property type="protein sequence ID" value="MED6135549.1"/>
    <property type="molecule type" value="Genomic_DNA"/>
</dbReference>
<name>A0ABU6SGQ9_9FABA</name>
<reference evidence="2 3" key="1">
    <citation type="journal article" date="2023" name="Plants (Basel)">
        <title>Bridging the Gap: Combining Genomics and Transcriptomics Approaches to Understand Stylosanthes scabra, an Orphan Legume from the Brazilian Caatinga.</title>
        <authorList>
            <person name="Ferreira-Neto J.R.C."/>
            <person name="da Silva M.D."/>
            <person name="Binneck E."/>
            <person name="de Melo N.F."/>
            <person name="da Silva R.H."/>
            <person name="de Melo A.L.T.M."/>
            <person name="Pandolfi V."/>
            <person name="Bustamante F.O."/>
            <person name="Brasileiro-Vidal A.C."/>
            <person name="Benko-Iseppon A.M."/>
        </authorList>
    </citation>
    <scope>NUCLEOTIDE SEQUENCE [LARGE SCALE GENOMIC DNA]</scope>
    <source>
        <tissue evidence="2">Leaves</tissue>
    </source>
</reference>
<evidence type="ECO:0000256" key="1">
    <source>
        <dbReference type="SAM" id="MobiDB-lite"/>
    </source>
</evidence>
<accession>A0ABU6SGQ9</accession>
<protein>
    <submittedName>
        <fullName evidence="2">Uncharacterized protein</fullName>
    </submittedName>
</protein>
<organism evidence="2 3">
    <name type="scientific">Stylosanthes scabra</name>
    <dbReference type="NCBI Taxonomy" id="79078"/>
    <lineage>
        <taxon>Eukaryota</taxon>
        <taxon>Viridiplantae</taxon>
        <taxon>Streptophyta</taxon>
        <taxon>Embryophyta</taxon>
        <taxon>Tracheophyta</taxon>
        <taxon>Spermatophyta</taxon>
        <taxon>Magnoliopsida</taxon>
        <taxon>eudicotyledons</taxon>
        <taxon>Gunneridae</taxon>
        <taxon>Pentapetalae</taxon>
        <taxon>rosids</taxon>
        <taxon>fabids</taxon>
        <taxon>Fabales</taxon>
        <taxon>Fabaceae</taxon>
        <taxon>Papilionoideae</taxon>
        <taxon>50 kb inversion clade</taxon>
        <taxon>dalbergioids sensu lato</taxon>
        <taxon>Dalbergieae</taxon>
        <taxon>Pterocarpus clade</taxon>
        <taxon>Stylosanthes</taxon>
    </lineage>
</organism>
<sequence length="109" mass="12031">MRESESGGVTTREKHGEGGSRVEEGKDFKVFFRDKVVGGDKPKLLVLHDLLDGDKLAVVIGRKDESSRPSVTFSNEGLQALTEPYVNSIVVRKTDKLHGPCDFVVVLIY</sequence>
<gene>
    <name evidence="2" type="ORF">PIB30_047547</name>
</gene>
<keyword evidence="3" id="KW-1185">Reference proteome</keyword>
<evidence type="ECO:0000313" key="3">
    <source>
        <dbReference type="Proteomes" id="UP001341840"/>
    </source>
</evidence>
<evidence type="ECO:0000313" key="2">
    <source>
        <dbReference type="EMBL" id="MED6135549.1"/>
    </source>
</evidence>
<comment type="caution">
    <text evidence="2">The sequence shown here is derived from an EMBL/GenBank/DDBJ whole genome shotgun (WGS) entry which is preliminary data.</text>
</comment>
<dbReference type="Proteomes" id="UP001341840">
    <property type="component" value="Unassembled WGS sequence"/>
</dbReference>
<feature type="region of interest" description="Disordered" evidence="1">
    <location>
        <begin position="1"/>
        <end position="21"/>
    </location>
</feature>
<proteinExistence type="predicted"/>